<feature type="domain" description="Activator of Hsp90 ATPase homologue 1/2-like C-terminal" evidence="2">
    <location>
        <begin position="38"/>
        <end position="148"/>
    </location>
</feature>
<evidence type="ECO:0000259" key="2">
    <source>
        <dbReference type="Pfam" id="PF08327"/>
    </source>
</evidence>
<dbReference type="Pfam" id="PF08327">
    <property type="entry name" value="AHSA1"/>
    <property type="match status" value="1"/>
</dbReference>
<dbReference type="RefSeq" id="WP_378036220.1">
    <property type="nucleotide sequence ID" value="NZ_JBHSIV010000010.1"/>
</dbReference>
<reference evidence="4" key="1">
    <citation type="journal article" date="2019" name="Int. J. Syst. Evol. Microbiol.">
        <title>The Global Catalogue of Microorganisms (GCM) 10K type strain sequencing project: providing services to taxonomists for standard genome sequencing and annotation.</title>
        <authorList>
            <consortium name="The Broad Institute Genomics Platform"/>
            <consortium name="The Broad Institute Genome Sequencing Center for Infectious Disease"/>
            <person name="Wu L."/>
            <person name="Ma J."/>
        </authorList>
    </citation>
    <scope>NUCLEOTIDE SEQUENCE [LARGE SCALE GENOMIC DNA]</scope>
    <source>
        <strain evidence="4">CGMCC 4.7093</strain>
    </source>
</reference>
<comment type="caution">
    <text evidence="3">The sequence shown here is derived from an EMBL/GenBank/DDBJ whole genome shotgun (WGS) entry which is preliminary data.</text>
</comment>
<comment type="similarity">
    <text evidence="1">Belongs to the AHA1 family.</text>
</comment>
<evidence type="ECO:0000313" key="4">
    <source>
        <dbReference type="Proteomes" id="UP001595947"/>
    </source>
</evidence>
<dbReference type="Gene3D" id="3.30.530.20">
    <property type="match status" value="1"/>
</dbReference>
<organism evidence="3 4">
    <name type="scientific">Actinomycetospora atypica</name>
    <dbReference type="NCBI Taxonomy" id="1290095"/>
    <lineage>
        <taxon>Bacteria</taxon>
        <taxon>Bacillati</taxon>
        <taxon>Actinomycetota</taxon>
        <taxon>Actinomycetes</taxon>
        <taxon>Pseudonocardiales</taxon>
        <taxon>Pseudonocardiaceae</taxon>
        <taxon>Actinomycetospora</taxon>
    </lineage>
</organism>
<dbReference type="CDD" id="cd08899">
    <property type="entry name" value="SRPBCC_CalC_Aha1-like_6"/>
    <property type="match status" value="1"/>
</dbReference>
<accession>A0ABV9YLN2</accession>
<name>A0ABV9YLN2_9PSEU</name>
<dbReference type="EMBL" id="JBHSIV010000010">
    <property type="protein sequence ID" value="MFC5062867.1"/>
    <property type="molecule type" value="Genomic_DNA"/>
</dbReference>
<dbReference type="SUPFAM" id="SSF55961">
    <property type="entry name" value="Bet v1-like"/>
    <property type="match status" value="1"/>
</dbReference>
<evidence type="ECO:0000313" key="3">
    <source>
        <dbReference type="EMBL" id="MFC5062867.1"/>
    </source>
</evidence>
<evidence type="ECO:0000256" key="1">
    <source>
        <dbReference type="ARBA" id="ARBA00006817"/>
    </source>
</evidence>
<protein>
    <submittedName>
        <fullName evidence="3">SRPBCC family protein</fullName>
    </submittedName>
</protein>
<keyword evidence="4" id="KW-1185">Reference proteome</keyword>
<dbReference type="Proteomes" id="UP001595947">
    <property type="component" value="Unassembled WGS sequence"/>
</dbReference>
<gene>
    <name evidence="3" type="ORF">ACFPBZ_11670</name>
</gene>
<sequence length="209" mass="22249">MDVQREVDATRREVEMRLDGPEGEQRVVARIARTYPTDVKDLFEACTDADRIARWFAPVTGELRLGGQYQIEGNAGGTITACEPPHAFDATWEFGGQVSWIAVRFTPDGEHARFELTHTAGVDPEFWETYGPGAVGIGWDLGLLGLAAHLGSGVGVSPAEAEAWSVSPEGKAFIAATGHGWAAASVAAGMEPDDAAARAERTIAFYTGG</sequence>
<dbReference type="InterPro" id="IPR023393">
    <property type="entry name" value="START-like_dom_sf"/>
</dbReference>
<proteinExistence type="inferred from homology"/>
<dbReference type="InterPro" id="IPR013538">
    <property type="entry name" value="ASHA1/2-like_C"/>
</dbReference>